<dbReference type="AlphaFoldDB" id="A0A8J2KJ94"/>
<name>A0A8J2KJ94_9HEXA</name>
<dbReference type="InterPro" id="IPR008657">
    <property type="entry name" value="JTB"/>
</dbReference>
<proteinExistence type="predicted"/>
<accession>A0A8J2KJ94</accession>
<comment type="caution">
    <text evidence="1">The sequence shown here is derived from an EMBL/GenBank/DDBJ whole genome shotgun (WGS) entry which is preliminary data.</text>
</comment>
<dbReference type="Proteomes" id="UP000708208">
    <property type="component" value="Unassembled WGS sequence"/>
</dbReference>
<reference evidence="1" key="1">
    <citation type="submission" date="2021-06" db="EMBL/GenBank/DDBJ databases">
        <authorList>
            <person name="Hodson N. C."/>
            <person name="Mongue J. A."/>
            <person name="Jaron S. K."/>
        </authorList>
    </citation>
    <scope>NUCLEOTIDE SEQUENCE</scope>
</reference>
<dbReference type="GO" id="GO:0016020">
    <property type="term" value="C:membrane"/>
    <property type="evidence" value="ECO:0007669"/>
    <property type="project" value="InterPro"/>
</dbReference>
<dbReference type="Pfam" id="PF05439">
    <property type="entry name" value="JTB"/>
    <property type="match status" value="1"/>
</dbReference>
<organism evidence="1 2">
    <name type="scientific">Allacma fusca</name>
    <dbReference type="NCBI Taxonomy" id="39272"/>
    <lineage>
        <taxon>Eukaryota</taxon>
        <taxon>Metazoa</taxon>
        <taxon>Ecdysozoa</taxon>
        <taxon>Arthropoda</taxon>
        <taxon>Hexapoda</taxon>
        <taxon>Collembola</taxon>
        <taxon>Symphypleona</taxon>
        <taxon>Sminthuridae</taxon>
        <taxon>Allacma</taxon>
    </lineage>
</organism>
<dbReference type="EMBL" id="CAJVCH010346072">
    <property type="protein sequence ID" value="CAG7815525.1"/>
    <property type="molecule type" value="Genomic_DNA"/>
</dbReference>
<evidence type="ECO:0000313" key="2">
    <source>
        <dbReference type="Proteomes" id="UP000708208"/>
    </source>
</evidence>
<protein>
    <submittedName>
        <fullName evidence="1">Uncharacterized protein</fullName>
    </submittedName>
</protein>
<keyword evidence="2" id="KW-1185">Reference proteome</keyword>
<evidence type="ECO:0000313" key="1">
    <source>
        <dbReference type="EMBL" id="CAG7815525.1"/>
    </source>
</evidence>
<gene>
    <name evidence="1" type="ORF">AFUS01_LOCUS26199</name>
</gene>
<sequence length="127" mass="14131">MDFHKELSLTSLPLFYRLTILLQIFEEALTTQEEHKPTSSPKPVIKDHVDVDSLAEGNIHPSPASAQASLSRQDSPNLCWLKESYTVEQSCRACSDFEINSKSPPACIETGLKDIVRCSVSGLVTRR</sequence>